<dbReference type="Proteomes" id="UP000032067">
    <property type="component" value="Unassembled WGS sequence"/>
</dbReference>
<dbReference type="Pfam" id="PF04965">
    <property type="entry name" value="GPW_gp25"/>
    <property type="match status" value="1"/>
</dbReference>
<dbReference type="NCBIfam" id="TIGR03357">
    <property type="entry name" value="VI_zyme"/>
    <property type="match status" value="1"/>
</dbReference>
<accession>A0A0D0LW12</accession>
<sequence>MNGFEPGLLDKLFDDDWRGPASPVLRHLSLEEVKNMVARDLESLLNTRMVFDDAKLAAFPECRRSVMTYGLSDFSGLSLASHYDRSFICRSLEQAIARHESRLRDVAVTLEVDGQTSTNMLYFGITALLVLPELAEPVNFDAMLQPTTLQYSITRGTGKSRFPA</sequence>
<dbReference type="PANTHER" id="PTHR38595">
    <property type="entry name" value="CYTOPLASMIC PROTEIN-RELATED"/>
    <property type="match status" value="1"/>
</dbReference>
<feature type="domain" description="IraD/Gp25-like" evidence="1">
    <location>
        <begin position="33"/>
        <end position="129"/>
    </location>
</feature>
<reference evidence="2 3" key="1">
    <citation type="submission" date="2014-12" db="EMBL/GenBank/DDBJ databases">
        <title>16Stimator: statistical estimation of ribosomal gene copy numbers from draft genome assemblies.</title>
        <authorList>
            <person name="Perisin M.A."/>
            <person name="Vetter M."/>
            <person name="Gilbert J.A."/>
            <person name="Bergelson J."/>
        </authorList>
    </citation>
    <scope>NUCLEOTIDE SEQUENCE [LARGE SCALE GENOMIC DNA]</scope>
    <source>
        <strain evidence="2 3">MEDvA23</strain>
    </source>
</reference>
<dbReference type="OrthoDB" id="119583at2"/>
<protein>
    <submittedName>
        <fullName evidence="2">Type VI secretion protein</fullName>
    </submittedName>
</protein>
<name>A0A0D0LW12_VARPD</name>
<evidence type="ECO:0000259" key="1">
    <source>
        <dbReference type="Pfam" id="PF04965"/>
    </source>
</evidence>
<proteinExistence type="predicted"/>
<dbReference type="SUPFAM" id="SSF160719">
    <property type="entry name" value="gpW/gp25-like"/>
    <property type="match status" value="1"/>
</dbReference>
<dbReference type="InterPro" id="IPR007048">
    <property type="entry name" value="IraD/Gp25-like"/>
</dbReference>
<dbReference type="RefSeq" id="WP_042578746.1">
    <property type="nucleotide sequence ID" value="NZ_JXQQ01000022.1"/>
</dbReference>
<evidence type="ECO:0000313" key="3">
    <source>
        <dbReference type="Proteomes" id="UP000032067"/>
    </source>
</evidence>
<dbReference type="InterPro" id="IPR053176">
    <property type="entry name" value="T6SS_TssE1-like"/>
</dbReference>
<dbReference type="InterPro" id="IPR017737">
    <property type="entry name" value="TssE1-like"/>
</dbReference>
<dbReference type="PANTHER" id="PTHR38595:SF1">
    <property type="entry name" value="TYPE VI SECRETION SYSTEM COMPONENT TSSE1"/>
    <property type="match status" value="1"/>
</dbReference>
<organism evidence="2 3">
    <name type="scientific">Variovorax paradoxus</name>
    <dbReference type="NCBI Taxonomy" id="34073"/>
    <lineage>
        <taxon>Bacteria</taxon>
        <taxon>Pseudomonadati</taxon>
        <taxon>Pseudomonadota</taxon>
        <taxon>Betaproteobacteria</taxon>
        <taxon>Burkholderiales</taxon>
        <taxon>Comamonadaceae</taxon>
        <taxon>Variovorax</taxon>
    </lineage>
</organism>
<evidence type="ECO:0000313" key="2">
    <source>
        <dbReference type="EMBL" id="KIQ33428.1"/>
    </source>
</evidence>
<comment type="caution">
    <text evidence="2">The sequence shown here is derived from an EMBL/GenBank/DDBJ whole genome shotgun (WGS) entry which is preliminary data.</text>
</comment>
<dbReference type="EMBL" id="JXQQ01000022">
    <property type="protein sequence ID" value="KIQ33428.1"/>
    <property type="molecule type" value="Genomic_DNA"/>
</dbReference>
<dbReference type="AlphaFoldDB" id="A0A0D0LW12"/>
<gene>
    <name evidence="2" type="ORF">RT97_10655</name>
</gene>